<dbReference type="Proteomes" id="UP000078544">
    <property type="component" value="Unassembled WGS sequence"/>
</dbReference>
<evidence type="ECO:0000256" key="1">
    <source>
        <dbReference type="SAM" id="MobiDB-lite"/>
    </source>
</evidence>
<feature type="compositionally biased region" description="Polar residues" evidence="1">
    <location>
        <begin position="1"/>
        <end position="16"/>
    </location>
</feature>
<accession>A0A168EA82</accession>
<feature type="region of interest" description="Disordered" evidence="1">
    <location>
        <begin position="1"/>
        <end position="48"/>
    </location>
</feature>
<organism evidence="2 3">
    <name type="scientific">Moelleriella libera RCEF 2490</name>
    <dbReference type="NCBI Taxonomy" id="1081109"/>
    <lineage>
        <taxon>Eukaryota</taxon>
        <taxon>Fungi</taxon>
        <taxon>Dikarya</taxon>
        <taxon>Ascomycota</taxon>
        <taxon>Pezizomycotina</taxon>
        <taxon>Sordariomycetes</taxon>
        <taxon>Hypocreomycetidae</taxon>
        <taxon>Hypocreales</taxon>
        <taxon>Clavicipitaceae</taxon>
        <taxon>Moelleriella</taxon>
    </lineage>
</organism>
<evidence type="ECO:0008006" key="4">
    <source>
        <dbReference type="Google" id="ProtNLM"/>
    </source>
</evidence>
<feature type="compositionally biased region" description="Polar residues" evidence="1">
    <location>
        <begin position="33"/>
        <end position="46"/>
    </location>
</feature>
<name>A0A168EA82_9HYPO</name>
<gene>
    <name evidence="2" type="ORF">AAL_03107</name>
</gene>
<evidence type="ECO:0000313" key="3">
    <source>
        <dbReference type="Proteomes" id="UP000078544"/>
    </source>
</evidence>
<proteinExistence type="predicted"/>
<protein>
    <recommendedName>
        <fullName evidence="4">Fungal specific transcription factor</fullName>
    </recommendedName>
</protein>
<keyword evidence="3" id="KW-1185">Reference proteome</keyword>
<dbReference type="PANTHER" id="PTHR39474:SF1">
    <property type="entry name" value="FUNGAL SPECIFIC TRANSCRIPTION FACTOR"/>
    <property type="match status" value="1"/>
</dbReference>
<dbReference type="PANTHER" id="PTHR39474">
    <property type="entry name" value="UNNAMED PRODUCT"/>
    <property type="match status" value="1"/>
</dbReference>
<comment type="caution">
    <text evidence="2">The sequence shown here is derived from an EMBL/GenBank/DDBJ whole genome shotgun (WGS) entry which is preliminary data.</text>
</comment>
<dbReference type="STRING" id="1081109.A0A168EA82"/>
<evidence type="ECO:0000313" key="2">
    <source>
        <dbReference type="EMBL" id="KZZ98589.1"/>
    </source>
</evidence>
<dbReference type="OrthoDB" id="4590138at2759"/>
<dbReference type="AlphaFoldDB" id="A0A168EA82"/>
<reference evidence="2 3" key="1">
    <citation type="journal article" date="2016" name="Genome Biol. Evol.">
        <title>Divergent and convergent evolution of fungal pathogenicity.</title>
        <authorList>
            <person name="Shang Y."/>
            <person name="Xiao G."/>
            <person name="Zheng P."/>
            <person name="Cen K."/>
            <person name="Zhan S."/>
            <person name="Wang C."/>
        </authorList>
    </citation>
    <scope>NUCLEOTIDE SEQUENCE [LARGE SCALE GENOMIC DNA]</scope>
    <source>
        <strain evidence="2 3">RCEF 2490</strain>
    </source>
</reference>
<dbReference type="EMBL" id="AZGY01000005">
    <property type="protein sequence ID" value="KZZ98589.1"/>
    <property type="molecule type" value="Genomic_DNA"/>
</dbReference>
<sequence>MSLHTSPTAFSNTPQDETLPPTPDNRALPAPGQGTTTLDVSGNGTTVKLDHLGPLVVNVDGTMSRINNWSEMTDAERDNTLRIVSKRNKTRLDALKAKQSND</sequence>